<gene>
    <name evidence="1" type="ORF">I2H31_23130</name>
</gene>
<protein>
    <submittedName>
        <fullName evidence="1">Uncharacterized protein</fullName>
    </submittedName>
</protein>
<evidence type="ECO:0000313" key="1">
    <source>
        <dbReference type="EMBL" id="MBF9224015.1"/>
    </source>
</evidence>
<dbReference type="EMBL" id="JADQDM010000021">
    <property type="protein sequence ID" value="MBF9224015.1"/>
    <property type="molecule type" value="Genomic_DNA"/>
</dbReference>
<comment type="caution">
    <text evidence="1">The sequence shown here is derived from an EMBL/GenBank/DDBJ whole genome shotgun (WGS) entry which is preliminary data.</text>
</comment>
<accession>A0ABS0IAQ2</accession>
<organism evidence="1 2">
    <name type="scientific">Hymenobacter ruricola</name>
    <dbReference type="NCBI Taxonomy" id="2791023"/>
    <lineage>
        <taxon>Bacteria</taxon>
        <taxon>Pseudomonadati</taxon>
        <taxon>Bacteroidota</taxon>
        <taxon>Cytophagia</taxon>
        <taxon>Cytophagales</taxon>
        <taxon>Hymenobacteraceae</taxon>
        <taxon>Hymenobacter</taxon>
    </lineage>
</organism>
<reference evidence="1 2" key="1">
    <citation type="submission" date="2020-11" db="EMBL/GenBank/DDBJ databases">
        <authorList>
            <person name="Kim M.K."/>
        </authorList>
    </citation>
    <scope>NUCLEOTIDE SEQUENCE [LARGE SCALE GENOMIC DNA]</scope>
    <source>
        <strain evidence="1 2">BT662</strain>
    </source>
</reference>
<proteinExistence type="predicted"/>
<dbReference type="Proteomes" id="UP000618931">
    <property type="component" value="Unassembled WGS sequence"/>
</dbReference>
<sequence>MQNLLRLLSVVFADTERSIEDTSAGFLEHNTLFQALPDRAALLKANQTRTAAYAAQLTGFNTAIGSSQAGQQVGRTLSVAEQGKALARLKSNLAALNNDFVVADAALRATLVQLLYPRGLEEYSKASFKTLPDKLRVYLDLVQDPTNQVPAALADKSVEELAPFATAREKQAAQQQATGQARQKRRDMLPLLEEQLTRNLHALCVYFEDNRSQVASFYNNRYFGEQAAAHPGRYAGQVGRAHTSQVVNLAEAPARYTRLSLAVDEDFGLSFYRTDDVKAPTPADALRVTNATPRTLPLAEVPGKGALLVVRNDSPYLGHYTAELLAG</sequence>
<evidence type="ECO:0000313" key="2">
    <source>
        <dbReference type="Proteomes" id="UP000618931"/>
    </source>
</evidence>
<dbReference type="RefSeq" id="WP_196295433.1">
    <property type="nucleotide sequence ID" value="NZ_JADQDM010000021.1"/>
</dbReference>
<name>A0ABS0IAQ2_9BACT</name>
<keyword evidence="2" id="KW-1185">Reference proteome</keyword>